<organism evidence="2 3">
    <name type="scientific">Purpureocillium lilacinum</name>
    <name type="common">Paecilomyces lilacinus</name>
    <dbReference type="NCBI Taxonomy" id="33203"/>
    <lineage>
        <taxon>Eukaryota</taxon>
        <taxon>Fungi</taxon>
        <taxon>Dikarya</taxon>
        <taxon>Ascomycota</taxon>
        <taxon>Pezizomycotina</taxon>
        <taxon>Sordariomycetes</taxon>
        <taxon>Hypocreomycetidae</taxon>
        <taxon>Hypocreales</taxon>
        <taxon>Ophiocordycipitaceae</taxon>
        <taxon>Purpureocillium</taxon>
    </lineage>
</organism>
<feature type="region of interest" description="Disordered" evidence="1">
    <location>
        <begin position="157"/>
        <end position="188"/>
    </location>
</feature>
<feature type="compositionally biased region" description="Basic and acidic residues" evidence="1">
    <location>
        <begin position="67"/>
        <end position="89"/>
    </location>
</feature>
<reference evidence="2 3" key="1">
    <citation type="submission" date="2016-01" db="EMBL/GenBank/DDBJ databases">
        <title>Biosynthesis of antibiotic leucinostatins and their inhibition on Phytophthora in bio-control Purpureocillium lilacinum.</title>
        <authorList>
            <person name="Wang G."/>
            <person name="Liu Z."/>
            <person name="Lin R."/>
            <person name="Li E."/>
            <person name="Mao Z."/>
            <person name="Ling J."/>
            <person name="Yin W."/>
            <person name="Xie B."/>
        </authorList>
    </citation>
    <scope>NUCLEOTIDE SEQUENCE [LARGE SCALE GENOMIC DNA]</scope>
    <source>
        <strain evidence="2">PLBJ-1</strain>
    </source>
</reference>
<dbReference type="AlphaFoldDB" id="A0A179H3Z9"/>
<evidence type="ECO:0000313" key="3">
    <source>
        <dbReference type="Proteomes" id="UP000078240"/>
    </source>
</evidence>
<sequence>MELRRGDVPLAKRGEATRLAHGDVVLGLLSVGSGGRSYSPRALAKLGVLRRGQCRRRKRNGVLGQAERADAGRRKGGCDPSRCGRDKQARGRAGCSRGRKLATAAAAAAGRGESSDARRPKRGPAPQWQQQQLQRPSRAESSRVDYRVCARPLSAKLARGSRGRSVAAEGDGDGRREAQTAMARRRCW</sequence>
<feature type="compositionally biased region" description="Low complexity" evidence="1">
    <location>
        <begin position="101"/>
        <end position="112"/>
    </location>
</feature>
<accession>A0A179H3Z9</accession>
<evidence type="ECO:0000256" key="1">
    <source>
        <dbReference type="SAM" id="MobiDB-lite"/>
    </source>
</evidence>
<comment type="caution">
    <text evidence="2">The sequence shown here is derived from an EMBL/GenBank/DDBJ whole genome shotgun (WGS) entry which is preliminary data.</text>
</comment>
<feature type="region of interest" description="Disordered" evidence="1">
    <location>
        <begin position="59"/>
        <end position="145"/>
    </location>
</feature>
<evidence type="ECO:0000313" key="2">
    <source>
        <dbReference type="EMBL" id="OAQ84089.1"/>
    </source>
</evidence>
<protein>
    <submittedName>
        <fullName evidence="2">Uncharacterized protein</fullName>
    </submittedName>
</protein>
<name>A0A179H3Z9_PURLI</name>
<dbReference type="Proteomes" id="UP000078240">
    <property type="component" value="Unassembled WGS sequence"/>
</dbReference>
<proteinExistence type="predicted"/>
<dbReference type="EMBL" id="LSBH01000002">
    <property type="protein sequence ID" value="OAQ84089.1"/>
    <property type="molecule type" value="Genomic_DNA"/>
</dbReference>
<gene>
    <name evidence="2" type="ORF">VFPBJ_02857</name>
</gene>